<dbReference type="InterPro" id="IPR035994">
    <property type="entry name" value="Nucleoside_phosphorylase_sf"/>
</dbReference>
<dbReference type="AlphaFoldDB" id="A0A2I2G0M0"/>
<comment type="caution">
    <text evidence="4">The sequence shown here is derived from an EMBL/GenBank/DDBJ whole genome shotgun (WGS) entry which is preliminary data.</text>
</comment>
<accession>A0A2I2G0M0</accession>
<dbReference type="InterPro" id="IPR053137">
    <property type="entry name" value="NLR-like"/>
</dbReference>
<dbReference type="InterPro" id="IPR056884">
    <property type="entry name" value="NPHP3-like_N"/>
</dbReference>
<dbReference type="GO" id="GO:0009116">
    <property type="term" value="P:nucleoside metabolic process"/>
    <property type="evidence" value="ECO:0007669"/>
    <property type="project" value="InterPro"/>
</dbReference>
<dbReference type="EMBL" id="MSFO01000006">
    <property type="protein sequence ID" value="PLB46413.1"/>
    <property type="molecule type" value="Genomic_DNA"/>
</dbReference>
<feature type="domain" description="Nephrocystin 3-like N-terminal" evidence="3">
    <location>
        <begin position="367"/>
        <end position="554"/>
    </location>
</feature>
<feature type="domain" description="Nucleoside phosphorylase" evidence="2">
    <location>
        <begin position="13"/>
        <end position="306"/>
    </location>
</feature>
<dbReference type="GO" id="GO:0003824">
    <property type="term" value="F:catalytic activity"/>
    <property type="evidence" value="ECO:0007669"/>
    <property type="project" value="InterPro"/>
</dbReference>
<dbReference type="Pfam" id="PF24883">
    <property type="entry name" value="NPHP3_N"/>
    <property type="match status" value="1"/>
</dbReference>
<dbReference type="Pfam" id="PF01048">
    <property type="entry name" value="PNP_UDP_1"/>
    <property type="match status" value="1"/>
</dbReference>
<protein>
    <submittedName>
        <fullName evidence="4">Purine and uridine phosphorylase</fullName>
    </submittedName>
</protein>
<dbReference type="SUPFAM" id="SSF53167">
    <property type="entry name" value="Purine and uridine phosphorylases"/>
    <property type="match status" value="1"/>
</dbReference>
<organism evidence="4 5">
    <name type="scientific">Aspergillus steynii IBT 23096</name>
    <dbReference type="NCBI Taxonomy" id="1392250"/>
    <lineage>
        <taxon>Eukaryota</taxon>
        <taxon>Fungi</taxon>
        <taxon>Dikarya</taxon>
        <taxon>Ascomycota</taxon>
        <taxon>Pezizomycotina</taxon>
        <taxon>Eurotiomycetes</taxon>
        <taxon>Eurotiomycetidae</taxon>
        <taxon>Eurotiales</taxon>
        <taxon>Aspergillaceae</taxon>
        <taxon>Aspergillus</taxon>
        <taxon>Aspergillus subgen. Circumdati</taxon>
    </lineage>
</organism>
<dbReference type="VEuPathDB" id="FungiDB:P170DRAFT_215697"/>
<evidence type="ECO:0000259" key="3">
    <source>
        <dbReference type="Pfam" id="PF24883"/>
    </source>
</evidence>
<keyword evidence="5" id="KW-1185">Reference proteome</keyword>
<dbReference type="PANTHER" id="PTHR46082:SF11">
    <property type="entry name" value="AAA+ ATPASE DOMAIN-CONTAINING PROTEIN-RELATED"/>
    <property type="match status" value="1"/>
</dbReference>
<dbReference type="GeneID" id="36550531"/>
<evidence type="ECO:0000256" key="1">
    <source>
        <dbReference type="ARBA" id="ARBA00022737"/>
    </source>
</evidence>
<dbReference type="RefSeq" id="XP_024701715.1">
    <property type="nucleotide sequence ID" value="XM_024842832.1"/>
</dbReference>
<dbReference type="OrthoDB" id="4508534at2759"/>
<dbReference type="InterPro" id="IPR000845">
    <property type="entry name" value="Nucleoside_phosphorylase_d"/>
</dbReference>
<dbReference type="STRING" id="1392250.A0A2I2G0M0"/>
<evidence type="ECO:0000313" key="4">
    <source>
        <dbReference type="EMBL" id="PLB46413.1"/>
    </source>
</evidence>
<name>A0A2I2G0M0_9EURO</name>
<reference evidence="4 5" key="1">
    <citation type="submission" date="2016-12" db="EMBL/GenBank/DDBJ databases">
        <title>The genomes of Aspergillus section Nigri reveals drivers in fungal speciation.</title>
        <authorList>
            <consortium name="DOE Joint Genome Institute"/>
            <person name="Vesth T.C."/>
            <person name="Nybo J."/>
            <person name="Theobald S."/>
            <person name="Brandl J."/>
            <person name="Frisvad J.C."/>
            <person name="Nielsen K.F."/>
            <person name="Lyhne E.K."/>
            <person name="Kogle M.E."/>
            <person name="Kuo A."/>
            <person name="Riley R."/>
            <person name="Clum A."/>
            <person name="Nolan M."/>
            <person name="Lipzen A."/>
            <person name="Salamov A."/>
            <person name="Henrissat B."/>
            <person name="Wiebenga A."/>
            <person name="De Vries R.P."/>
            <person name="Grigoriev I.V."/>
            <person name="Mortensen U.H."/>
            <person name="Andersen M.R."/>
            <person name="Baker S.E."/>
        </authorList>
    </citation>
    <scope>NUCLEOTIDE SEQUENCE [LARGE SCALE GENOMIC DNA]</scope>
    <source>
        <strain evidence="4 5">IBT 23096</strain>
    </source>
</reference>
<dbReference type="PANTHER" id="PTHR46082">
    <property type="entry name" value="ATP/GTP-BINDING PROTEIN-RELATED"/>
    <property type="match status" value="1"/>
</dbReference>
<evidence type="ECO:0000259" key="2">
    <source>
        <dbReference type="Pfam" id="PF01048"/>
    </source>
</evidence>
<dbReference type="Proteomes" id="UP000234275">
    <property type="component" value="Unassembled WGS sequence"/>
</dbReference>
<keyword evidence="1" id="KW-0677">Repeat</keyword>
<sequence>MSRKGPSRGKYTVGWICALPIELAAAEAMLDKRYDDPGPEEGRDSDNDSNIYTLGAIGDHRVVIACLPGGQMGTNQAAVVAMQMKSRFKHLRFGLVVGIGGGVPSEKADIRLGDVVISQPDGGHGGVVQYDFGKTTPDGVKLSGYLNTPPPILLSALPRLRARHMRNKEAITKNLSKYTELPLFSRERAGIDELYKPAYQHAGGETCASCRKDKQIHRDLRRAGEEIMLHYGTIASGNQVMRDAIIRDRISSQIGGVLCFEMEAAGLMNSFPCLVIRGICDYADSHKNKRWQPYAAATAAACATEILSIVPAKDLAKMMTIDDAEVLRLAIERVSSDAFFSSLAILDQDQHRSNIPDIDPYDSRHFWVFKNIDFRGWYGSSASGALLLYGPPECCLDGISAYVIDQVKRVSSSTRIFYFSFATASSDRSLISSVVHTILNQLIQFTSSKHRMSVVKSFLHSLREKMLMEGSRINVDPEGSPKSIVQQILETSASEELWSSLLNLFHAFDQDFLLVIYDMDKARTGGEKFLIDMAGFIQGLVSRGRGVKVLITSRSQNDVQRAFSRSVSIEFDKERKGKAVPRDSKLY</sequence>
<gene>
    <name evidence="4" type="ORF">P170DRAFT_215697</name>
</gene>
<evidence type="ECO:0000313" key="5">
    <source>
        <dbReference type="Proteomes" id="UP000234275"/>
    </source>
</evidence>
<dbReference type="Gene3D" id="3.40.50.1580">
    <property type="entry name" value="Nucleoside phosphorylase domain"/>
    <property type="match status" value="1"/>
</dbReference>
<proteinExistence type="predicted"/>